<reference evidence="3" key="1">
    <citation type="submission" date="2023-07" db="EMBL/GenBank/DDBJ databases">
        <title>30 novel species of actinomycetes from the DSMZ collection.</title>
        <authorList>
            <person name="Nouioui I."/>
        </authorList>
    </citation>
    <scope>NUCLEOTIDE SEQUENCE [LARGE SCALE GENOMIC DNA]</scope>
    <source>
        <strain evidence="3">DSM 45055</strain>
    </source>
</reference>
<comment type="caution">
    <text evidence="2">The sequence shown here is derived from an EMBL/GenBank/DDBJ whole genome shotgun (WGS) entry which is preliminary data.</text>
</comment>
<accession>A0ABU2L0H7</accession>
<protein>
    <recommendedName>
        <fullName evidence="4">Tape measure protein</fullName>
    </recommendedName>
</protein>
<organism evidence="2 3">
    <name type="scientific">Streptomonospora wellingtoniae</name>
    <dbReference type="NCBI Taxonomy" id="3075544"/>
    <lineage>
        <taxon>Bacteria</taxon>
        <taxon>Bacillati</taxon>
        <taxon>Actinomycetota</taxon>
        <taxon>Actinomycetes</taxon>
        <taxon>Streptosporangiales</taxon>
        <taxon>Nocardiopsidaceae</taxon>
        <taxon>Streptomonospora</taxon>
    </lineage>
</organism>
<keyword evidence="1" id="KW-0812">Transmembrane</keyword>
<feature type="transmembrane region" description="Helical" evidence="1">
    <location>
        <begin position="554"/>
        <end position="573"/>
    </location>
</feature>
<feature type="transmembrane region" description="Helical" evidence="1">
    <location>
        <begin position="366"/>
        <end position="386"/>
    </location>
</feature>
<dbReference type="RefSeq" id="WP_311547574.1">
    <property type="nucleotide sequence ID" value="NZ_JAVREK010000035.1"/>
</dbReference>
<dbReference type="EMBL" id="JAVREK010000035">
    <property type="protein sequence ID" value="MDT0305059.1"/>
    <property type="molecule type" value="Genomic_DNA"/>
</dbReference>
<gene>
    <name evidence="2" type="ORF">RM446_23295</name>
</gene>
<evidence type="ECO:0008006" key="4">
    <source>
        <dbReference type="Google" id="ProtNLM"/>
    </source>
</evidence>
<dbReference type="Proteomes" id="UP001183226">
    <property type="component" value="Unassembled WGS sequence"/>
</dbReference>
<keyword evidence="1" id="KW-0472">Membrane</keyword>
<evidence type="ECO:0000313" key="3">
    <source>
        <dbReference type="Proteomes" id="UP001183226"/>
    </source>
</evidence>
<evidence type="ECO:0000313" key="2">
    <source>
        <dbReference type="EMBL" id="MDT0305059.1"/>
    </source>
</evidence>
<feature type="transmembrane region" description="Helical" evidence="1">
    <location>
        <begin position="471"/>
        <end position="499"/>
    </location>
</feature>
<sequence>MATVASLLVKLGLDSKRFDKGAKKAVRGLDQLVGRLDKLNKLGKFTAITAGASAFTSLAAAAGPASGAVLALPAAALVASAGVATLAAGLSGVGEAMVATGGTSEELQKALDKLAPSAQKFVRSFAGIREQFKPIQQAVQQKLFAGLGKELSELAQGILPTARRGMTAVASALNGLGKEALATMKTPLFKGQMADIFDGTAKATRSFSGVVGPLLTVLAQLAIVGLPLITRFNEWAAGALKSAAAFLTSEQGAARMTGIVQRAGDVLAQLGEIAGNLGSLLAGIFGAASVDGASLLDTVTQLTAQWATWANSAQGQEQLGQIFTTLNQIFTDLLAILPGVASVIGTIASAFTSLPGPVQSTITQMLAWSMVLGAVSGKIMPLYGGIKMLSGGLLKLGKAATAGGRLKTIASAFGRVGAAAGRAAAQVAAATAKMIASMAKAAAKMVVSAARYVAAWVLMGVQAMIQAARMALAWIIGLGPIAWIIAAVIALVALIILYWDEIVAAISAAWQWVKQVTVAAWQGIVNAVTAAWEWIKSAISAAVQFVLNWLKSNWMLLLGIILGPVGLAVGLIIKHWDKIKAATAAAWQWVKAKIGALISGAVNLVKRYLSVAKAAISGAWNAAKSLTSRAWNAIKNAVSNGVGRMMSLVTSIPGKVKSALSNAKNFLLSAGRRIIQGLIDGVTGMIGKLKAKFSSITGMIPDWKGPMSVDMRLLEPSGAALMAGLGRGVEKALPGLRSTLQGVTREIPRNVTGSVRHTGGAETRVVIDVTGADEEFKRMFRKLLRTTPGLAAEIRG</sequence>
<name>A0ABU2L0H7_9ACTN</name>
<keyword evidence="3" id="KW-1185">Reference proteome</keyword>
<feature type="transmembrane region" description="Helical" evidence="1">
    <location>
        <begin position="333"/>
        <end position="354"/>
    </location>
</feature>
<proteinExistence type="predicted"/>
<keyword evidence="1" id="KW-1133">Transmembrane helix</keyword>
<evidence type="ECO:0000256" key="1">
    <source>
        <dbReference type="SAM" id="Phobius"/>
    </source>
</evidence>